<feature type="compositionally biased region" description="Basic and acidic residues" evidence="5">
    <location>
        <begin position="631"/>
        <end position="649"/>
    </location>
</feature>
<keyword evidence="8" id="KW-1185">Reference proteome</keyword>
<feature type="compositionally biased region" description="Polar residues" evidence="5">
    <location>
        <begin position="125"/>
        <end position="134"/>
    </location>
</feature>
<feature type="domain" description="DNA2/NAM7 helicase-like C-terminal" evidence="6">
    <location>
        <begin position="407"/>
        <end position="463"/>
    </location>
</feature>
<dbReference type="GO" id="GO:0043139">
    <property type="term" value="F:5'-3' DNA helicase activity"/>
    <property type="evidence" value="ECO:0007669"/>
    <property type="project" value="TreeGrafter"/>
</dbReference>
<dbReference type="EMBL" id="JAKCXM010000093">
    <property type="protein sequence ID" value="KAJ0402867.1"/>
    <property type="molecule type" value="Genomic_DNA"/>
</dbReference>
<dbReference type="Gene3D" id="3.40.50.300">
    <property type="entry name" value="P-loop containing nucleotide triphosphate hydrolases"/>
    <property type="match status" value="1"/>
</dbReference>
<organism evidence="7 8">
    <name type="scientific">Pythium insidiosum</name>
    <name type="common">Pythiosis disease agent</name>
    <dbReference type="NCBI Taxonomy" id="114742"/>
    <lineage>
        <taxon>Eukaryota</taxon>
        <taxon>Sar</taxon>
        <taxon>Stramenopiles</taxon>
        <taxon>Oomycota</taxon>
        <taxon>Peronosporomycetes</taxon>
        <taxon>Pythiales</taxon>
        <taxon>Pythiaceae</taxon>
        <taxon>Pythium</taxon>
    </lineage>
</organism>
<feature type="compositionally biased region" description="Basic and acidic residues" evidence="5">
    <location>
        <begin position="611"/>
        <end position="625"/>
    </location>
</feature>
<dbReference type="InterPro" id="IPR047187">
    <property type="entry name" value="SF1_C_Upf1"/>
</dbReference>
<keyword evidence="3" id="KW-0347">Helicase</keyword>
<name>A0AAD5M397_PYTIN</name>
<feature type="region of interest" description="Disordered" evidence="5">
    <location>
        <begin position="118"/>
        <end position="147"/>
    </location>
</feature>
<feature type="compositionally biased region" description="Basic and acidic residues" evidence="5">
    <location>
        <begin position="498"/>
        <end position="513"/>
    </location>
</feature>
<dbReference type="PANTHER" id="PTHR43788:SF8">
    <property type="entry name" value="DNA-BINDING PROTEIN SMUBP-2"/>
    <property type="match status" value="1"/>
</dbReference>
<proteinExistence type="predicted"/>
<protein>
    <recommendedName>
        <fullName evidence="6">DNA2/NAM7 helicase-like C-terminal domain-containing protein</fullName>
    </recommendedName>
</protein>
<evidence type="ECO:0000313" key="8">
    <source>
        <dbReference type="Proteomes" id="UP001209570"/>
    </source>
</evidence>
<reference evidence="7" key="1">
    <citation type="submission" date="2021-12" db="EMBL/GenBank/DDBJ databases">
        <title>Prjna785345.</title>
        <authorList>
            <person name="Rujirawat T."/>
            <person name="Krajaejun T."/>
        </authorList>
    </citation>
    <scope>NUCLEOTIDE SEQUENCE</scope>
    <source>
        <strain evidence="7">Pi057C3</strain>
    </source>
</reference>
<feature type="compositionally biased region" description="Basic and acidic residues" evidence="5">
    <location>
        <begin position="576"/>
        <end position="585"/>
    </location>
</feature>
<dbReference type="AlphaFoldDB" id="A0AAD5M397"/>
<evidence type="ECO:0000313" key="7">
    <source>
        <dbReference type="EMBL" id="KAJ0402867.1"/>
    </source>
</evidence>
<dbReference type="Proteomes" id="UP001209570">
    <property type="component" value="Unassembled WGS sequence"/>
</dbReference>
<dbReference type="InterPro" id="IPR041679">
    <property type="entry name" value="DNA2/NAM7-like_C"/>
</dbReference>
<dbReference type="InterPro" id="IPR050534">
    <property type="entry name" value="Coronavir_polyprotein_1ab"/>
</dbReference>
<dbReference type="SUPFAM" id="SSF52540">
    <property type="entry name" value="P-loop containing nucleoside triphosphate hydrolases"/>
    <property type="match status" value="1"/>
</dbReference>
<keyword evidence="4" id="KW-0067">ATP-binding</keyword>
<keyword evidence="2" id="KW-0378">Hydrolase</keyword>
<evidence type="ECO:0000259" key="6">
    <source>
        <dbReference type="Pfam" id="PF13087"/>
    </source>
</evidence>
<evidence type="ECO:0000256" key="3">
    <source>
        <dbReference type="ARBA" id="ARBA00022806"/>
    </source>
</evidence>
<comment type="caution">
    <text evidence="7">The sequence shown here is derived from an EMBL/GenBank/DDBJ whole genome shotgun (WGS) entry which is preliminary data.</text>
</comment>
<dbReference type="InterPro" id="IPR027417">
    <property type="entry name" value="P-loop_NTPase"/>
</dbReference>
<keyword evidence="1" id="KW-0547">Nucleotide-binding</keyword>
<evidence type="ECO:0000256" key="2">
    <source>
        <dbReference type="ARBA" id="ARBA00022801"/>
    </source>
</evidence>
<dbReference type="GO" id="GO:0016787">
    <property type="term" value="F:hydrolase activity"/>
    <property type="evidence" value="ECO:0007669"/>
    <property type="project" value="UniProtKB-KW"/>
</dbReference>
<feature type="region of interest" description="Disordered" evidence="5">
    <location>
        <begin position="498"/>
        <end position="655"/>
    </location>
</feature>
<dbReference type="PANTHER" id="PTHR43788">
    <property type="entry name" value="DNA2/NAM7 HELICASE FAMILY MEMBER"/>
    <property type="match status" value="1"/>
</dbReference>
<evidence type="ECO:0000256" key="5">
    <source>
        <dbReference type="SAM" id="MobiDB-lite"/>
    </source>
</evidence>
<feature type="compositionally biased region" description="Basic residues" evidence="5">
    <location>
        <begin position="1"/>
        <end position="13"/>
    </location>
</feature>
<evidence type="ECO:0000256" key="1">
    <source>
        <dbReference type="ARBA" id="ARBA00022741"/>
    </source>
</evidence>
<sequence length="655" mass="71339">MENLRTPRRKRRRMETATPNRVPSSAHGVLLPSSGSSLTSPPLSSCNAVGTGKSAAASSSAAVAGSSSAAAASRADDAHIVWKDSPVDKQIRTSGLGKLDVQRSVRGFVGLLERASLQSPPDGHAQTQDAQIQQPHAAVASDHHGRRRTSYHLPVVPATELRIAPERGGDAAGDIVSSHVSRQIVFSPEADASSSSSSRVAAAKVAARAMTAAGSSQDELIFLEQLEQRLGADDDVAMGDAPTTGFFFSQPQESQKAKSTIIVDNNHHLVVVHPDILLFESGLSEDKGLFELQKVVDDFATWLRDAPGRAVDNLLLKLVDFDDIPMLRIGNASQVHPRLAPYTLEQLLGDTTMSVRSIDAQFRGAMLAHPEAIQQLSYQYRMNSDIMALANRLIYSDKLKLDMACGVEVSTIDKYQGKDKAVVLVSFVRCNNENHVGELLTDWRRINVALTRAKQKLVLVGSKRTLRSGSALFQVLMQLIEERRWDFKLEKNATQIIDRPEPEREHELNRRDVQVSVLRRGTSSGSTGDIESLVPNPVPMRDDDDHDGEDDHDDGHGDDDEGHDDEGHDDEGHDDEDIHSLEKTANEGNPGQQPVTVQPPPIGDSPAAAKPIDKIDPRAIQRDPKSYGIKELGDSEAAAKPRPQKDDKSNSPVQY</sequence>
<feature type="compositionally biased region" description="Acidic residues" evidence="5">
    <location>
        <begin position="542"/>
        <end position="575"/>
    </location>
</feature>
<dbReference type="Pfam" id="PF13087">
    <property type="entry name" value="AAA_12"/>
    <property type="match status" value="1"/>
</dbReference>
<dbReference type="GO" id="GO:0005524">
    <property type="term" value="F:ATP binding"/>
    <property type="evidence" value="ECO:0007669"/>
    <property type="project" value="UniProtKB-KW"/>
</dbReference>
<feature type="compositionally biased region" description="Low complexity" evidence="5">
    <location>
        <begin position="30"/>
        <end position="45"/>
    </location>
</feature>
<evidence type="ECO:0000256" key="4">
    <source>
        <dbReference type="ARBA" id="ARBA00022840"/>
    </source>
</evidence>
<accession>A0AAD5M397</accession>
<dbReference type="CDD" id="cd18808">
    <property type="entry name" value="SF1_C_Upf1"/>
    <property type="match status" value="1"/>
</dbReference>
<gene>
    <name evidence="7" type="ORF">P43SY_000481</name>
</gene>
<feature type="region of interest" description="Disordered" evidence="5">
    <location>
        <begin position="1"/>
        <end position="51"/>
    </location>
</feature>